<evidence type="ECO:0000256" key="5">
    <source>
        <dbReference type="ARBA" id="ARBA00022801"/>
    </source>
</evidence>
<name>A0ABN1WRR3_9PSEU</name>
<dbReference type="InterPro" id="IPR006935">
    <property type="entry name" value="Helicase/UvrB_N"/>
</dbReference>
<evidence type="ECO:0000256" key="8">
    <source>
        <dbReference type="ARBA" id="ARBA00023118"/>
    </source>
</evidence>
<feature type="compositionally biased region" description="Basic and acidic residues" evidence="9">
    <location>
        <begin position="555"/>
        <end position="564"/>
    </location>
</feature>
<evidence type="ECO:0000256" key="9">
    <source>
        <dbReference type="SAM" id="MobiDB-lite"/>
    </source>
</evidence>
<evidence type="ECO:0000256" key="1">
    <source>
        <dbReference type="ARBA" id="ARBA00006847"/>
    </source>
</evidence>
<dbReference type="SMART" id="SM00490">
    <property type="entry name" value="HELICc"/>
    <property type="match status" value="1"/>
</dbReference>
<evidence type="ECO:0000256" key="2">
    <source>
        <dbReference type="ARBA" id="ARBA00009046"/>
    </source>
</evidence>
<dbReference type="InterPro" id="IPR001650">
    <property type="entry name" value="Helicase_C-like"/>
</dbReference>
<protein>
    <recommendedName>
        <fullName evidence="10">HD Cas3-type domain-containing protein</fullName>
    </recommendedName>
</protein>
<evidence type="ECO:0000313" key="11">
    <source>
        <dbReference type="EMBL" id="GAA1253257.1"/>
    </source>
</evidence>
<comment type="similarity">
    <text evidence="1">In the N-terminal section; belongs to the CRISPR-associated nuclease Cas3-HD family.</text>
</comment>
<keyword evidence="5" id="KW-0378">Hydrolase</keyword>
<keyword evidence="3" id="KW-0479">Metal-binding</keyword>
<keyword evidence="6" id="KW-0347">Helicase</keyword>
<dbReference type="InterPro" id="IPR027417">
    <property type="entry name" value="P-loop_NTPase"/>
</dbReference>
<sequence>MTSEFPTFAEFHRDVYGVDPFPWQDALAERVSAADAWPGTVSVPTGLGKTRCIAVAVWHLAKQVHGGMDGRTAPLRILHVVDRTSIVDQTHADLSALRDGLWSPGGPAASLVASTLAGTFGSDPTTGPLVIGRIHGSSPDTGHWHAVDRPTVVTMTAHQAVSRGLFRGFGVSPGLSPVHAALVGVDSLVLFDEPHLSAPAVKTLRAIKQHQQHSDVPGIPTGQCVQLGATVDAIGTVHTTSDADRSHPVATRRLTAAKTLHVHPCGDKDADVTGELVARARDALAGIDDMVLVVANTVATARQVHAKLTAGRKPDVPASDALLVTSRVRRDERRVLDERMAAGGARLVVATQTVEAGVDLDAHALVTETSDWSSLVQRLGRLNRRGDRDTAAAHLVAPITPRTGTAAVYGDDVTEAMTRLAGMLDGNGVGPDQLAALTSEHADLIDQATRPAPPAPTLSAELLPTIAHTRPRPAADINVQSYITGVEERRRITDVTVVWRRIFAADVLDDMPVTPNETVSVPVAEVNGLLAARLAGRPARLGALDDDGESSPEETSPRRWRSDEPAAYVRRGDEWTPAHSHRDITPGSLVALHVDSGGHDATGWNPASTDPVADLSARIAHDNGRWWIANRETIAEVAEPLDQDRSDAWQRLLDQGPDQFGDDLEQLLDDVLDGRIGPWGEIEYGSITDHGIWVRTMSAKTTEHLVTLADHAAHVAHETREAAIRAGVVPELVPVLEHAAHRHDDGKADPAFQAALGADARGPALAKSAPGTRYGRGLVPTGWRHEAASAALLPDDTHPLTAHIVAAHHGWARPVMPPADGPGQNIDTADRFAAMNQRYGPWGLAWLETVMRLADHRASAEPVEGYAPPTTHLPRASRSERIDEPLIELSGADVDGPLAWWSVAGALAAATELDETARISFTPGIGGSRARLHTSATLEQIADHVVAVCSELDDVRGDIAPKHEKINTDRARALVSDYTGPARRAVASLVDDTTAGDAKNNVLIRAHWSHQNSGFLRGFTPDADHVADVLTGNAASQYDTDKTFGLVGYRGTSAILAGTGTTIRSGLLPLVLAAHSRLPSTGSDRPAGVTSDNRAALPMPERPVTWTALVALLQSAASAPRRPWNAAGIHTLQLHRITAEEGKVPTWEAAQ</sequence>
<dbReference type="PROSITE" id="PS51643">
    <property type="entry name" value="HD_CAS3"/>
    <property type="match status" value="1"/>
</dbReference>
<evidence type="ECO:0000256" key="7">
    <source>
        <dbReference type="ARBA" id="ARBA00022840"/>
    </source>
</evidence>
<dbReference type="RefSeq" id="WP_253865115.1">
    <property type="nucleotide sequence ID" value="NZ_BAAALN010000019.1"/>
</dbReference>
<dbReference type="Pfam" id="PF18019">
    <property type="entry name" value="Cas3_HD"/>
    <property type="match status" value="1"/>
</dbReference>
<evidence type="ECO:0000256" key="6">
    <source>
        <dbReference type="ARBA" id="ARBA00022806"/>
    </source>
</evidence>
<evidence type="ECO:0000256" key="4">
    <source>
        <dbReference type="ARBA" id="ARBA00022741"/>
    </source>
</evidence>
<accession>A0ABN1WRR3</accession>
<dbReference type="InterPro" id="IPR052511">
    <property type="entry name" value="ATP-dep_Helicase"/>
</dbReference>
<evidence type="ECO:0000259" key="10">
    <source>
        <dbReference type="PROSITE" id="PS51643"/>
    </source>
</evidence>
<evidence type="ECO:0000256" key="3">
    <source>
        <dbReference type="ARBA" id="ARBA00022723"/>
    </source>
</evidence>
<dbReference type="NCBIfam" id="TIGR02621">
    <property type="entry name" value="cas3_GSU0051"/>
    <property type="match status" value="1"/>
</dbReference>
<dbReference type="PANTHER" id="PTHR47962">
    <property type="entry name" value="ATP-DEPENDENT HELICASE LHR-RELATED-RELATED"/>
    <property type="match status" value="1"/>
</dbReference>
<gene>
    <name evidence="11" type="ORF">GCM10009676_45430</name>
</gene>
<dbReference type="Gene3D" id="1.10.3210.30">
    <property type="match status" value="1"/>
</dbReference>
<evidence type="ECO:0000313" key="12">
    <source>
        <dbReference type="Proteomes" id="UP001500653"/>
    </source>
</evidence>
<comment type="similarity">
    <text evidence="2">In the central section; belongs to the CRISPR-associated helicase Cas3 family.</text>
</comment>
<dbReference type="SUPFAM" id="SSF52540">
    <property type="entry name" value="P-loop containing nucleoside triphosphate hydrolases"/>
    <property type="match status" value="1"/>
</dbReference>
<dbReference type="Pfam" id="PF04851">
    <property type="entry name" value="ResIII"/>
    <property type="match status" value="1"/>
</dbReference>
<dbReference type="InterPro" id="IPR054712">
    <property type="entry name" value="Cas3-like_dom"/>
</dbReference>
<dbReference type="Proteomes" id="UP001500653">
    <property type="component" value="Unassembled WGS sequence"/>
</dbReference>
<keyword evidence="4" id="KW-0547">Nucleotide-binding</keyword>
<feature type="domain" description="HD Cas3-type" evidence="10">
    <location>
        <begin position="701"/>
        <end position="857"/>
    </location>
</feature>
<dbReference type="InterPro" id="IPR038257">
    <property type="entry name" value="CRISPR-assoc_Cas3_HD_sf"/>
</dbReference>
<proteinExistence type="inferred from homology"/>
<dbReference type="InterPro" id="IPR013444">
    <property type="entry name" value="Helicase_Cas3_CRISPR-ass_Anaes"/>
</dbReference>
<keyword evidence="8" id="KW-0051">Antiviral defense</keyword>
<keyword evidence="12" id="KW-1185">Reference proteome</keyword>
<dbReference type="EMBL" id="BAAALN010000019">
    <property type="protein sequence ID" value="GAA1253257.1"/>
    <property type="molecule type" value="Genomic_DNA"/>
</dbReference>
<dbReference type="Pfam" id="PF22590">
    <property type="entry name" value="Cas3-like_C_2"/>
    <property type="match status" value="1"/>
</dbReference>
<dbReference type="Gene3D" id="3.40.50.300">
    <property type="entry name" value="P-loop containing nucleotide triphosphate hydrolases"/>
    <property type="match status" value="2"/>
</dbReference>
<comment type="caution">
    <text evidence="11">The sequence shown here is derived from an EMBL/GenBank/DDBJ whole genome shotgun (WGS) entry which is preliminary data.</text>
</comment>
<keyword evidence="7" id="KW-0067">ATP-binding</keyword>
<feature type="region of interest" description="Disordered" evidence="9">
    <location>
        <begin position="541"/>
        <end position="564"/>
    </location>
</feature>
<dbReference type="InterPro" id="IPR006483">
    <property type="entry name" value="CRISPR-assoc_Cas3_HD"/>
</dbReference>
<reference evidence="11 12" key="1">
    <citation type="journal article" date="2019" name="Int. J. Syst. Evol. Microbiol.">
        <title>The Global Catalogue of Microorganisms (GCM) 10K type strain sequencing project: providing services to taxonomists for standard genome sequencing and annotation.</title>
        <authorList>
            <consortium name="The Broad Institute Genomics Platform"/>
            <consortium name="The Broad Institute Genome Sequencing Center for Infectious Disease"/>
            <person name="Wu L."/>
            <person name="Ma J."/>
        </authorList>
    </citation>
    <scope>NUCLEOTIDE SEQUENCE [LARGE SCALE GENOMIC DNA]</scope>
    <source>
        <strain evidence="11 12">JCM 13023</strain>
    </source>
</reference>
<organism evidence="11 12">
    <name type="scientific">Prauserella halophila</name>
    <dbReference type="NCBI Taxonomy" id="185641"/>
    <lineage>
        <taxon>Bacteria</taxon>
        <taxon>Bacillati</taxon>
        <taxon>Actinomycetota</taxon>
        <taxon>Actinomycetes</taxon>
        <taxon>Pseudonocardiales</taxon>
        <taxon>Pseudonocardiaceae</taxon>
        <taxon>Prauserella</taxon>
    </lineage>
</organism>
<dbReference type="PANTHER" id="PTHR47962:SF5">
    <property type="entry name" value="ATP-DEPENDENT HELICASE LHR-RELATED"/>
    <property type="match status" value="1"/>
</dbReference>